<comment type="caution">
    <text evidence="8">The sequence shown here is derived from an EMBL/GenBank/DDBJ whole genome shotgun (WGS) entry which is preliminary data.</text>
</comment>
<evidence type="ECO:0000259" key="7">
    <source>
        <dbReference type="Pfam" id="PF07685"/>
    </source>
</evidence>
<dbReference type="InterPro" id="IPR033949">
    <property type="entry name" value="CobQ_GATase1"/>
</dbReference>
<comment type="similarity">
    <text evidence="4">Belongs to the CobB/CobQ family. CobQ subfamily.</text>
</comment>
<dbReference type="NCBIfam" id="NF001989">
    <property type="entry name" value="PRK00784.1"/>
    <property type="match status" value="1"/>
</dbReference>
<dbReference type="CDD" id="cd01750">
    <property type="entry name" value="GATase1_CobQ"/>
    <property type="match status" value="1"/>
</dbReference>
<feature type="active site" evidence="4">
    <location>
        <position position="820"/>
    </location>
</feature>
<dbReference type="CDD" id="cd00609">
    <property type="entry name" value="AAT_like"/>
    <property type="match status" value="1"/>
</dbReference>
<dbReference type="InterPro" id="IPR004839">
    <property type="entry name" value="Aminotransferase_I/II_large"/>
</dbReference>
<dbReference type="GO" id="GO:0003824">
    <property type="term" value="F:catalytic activity"/>
    <property type="evidence" value="ECO:0007669"/>
    <property type="project" value="InterPro"/>
</dbReference>
<dbReference type="Gene3D" id="3.40.640.10">
    <property type="entry name" value="Type I PLP-dependent aspartate aminotransferase-like (Major domain)"/>
    <property type="match status" value="1"/>
</dbReference>
<dbReference type="SUPFAM" id="SSF52317">
    <property type="entry name" value="Class I glutamine amidotransferase-like"/>
    <property type="match status" value="1"/>
</dbReference>
<reference evidence="8" key="1">
    <citation type="journal article" date="2021" name="PeerJ">
        <title>Extensive microbial diversity within the chicken gut microbiome revealed by metagenomics and culture.</title>
        <authorList>
            <person name="Gilroy R."/>
            <person name="Ravi A."/>
            <person name="Getino M."/>
            <person name="Pursley I."/>
            <person name="Horton D.L."/>
            <person name="Alikhan N.F."/>
            <person name="Baker D."/>
            <person name="Gharbi K."/>
            <person name="Hall N."/>
            <person name="Watson M."/>
            <person name="Adriaenssens E.M."/>
            <person name="Foster-Nyarko E."/>
            <person name="Jarju S."/>
            <person name="Secka A."/>
            <person name="Antonio M."/>
            <person name="Oren A."/>
            <person name="Chaudhuri R.R."/>
            <person name="La Ragione R."/>
            <person name="Hildebrand F."/>
            <person name="Pallen M.J."/>
        </authorList>
    </citation>
    <scope>NUCLEOTIDE SEQUENCE</scope>
    <source>
        <strain evidence="8">CHK186-16707</strain>
    </source>
</reference>
<evidence type="ECO:0000259" key="6">
    <source>
        <dbReference type="Pfam" id="PF01656"/>
    </source>
</evidence>
<dbReference type="CDD" id="cd05389">
    <property type="entry name" value="CobQ_N"/>
    <property type="match status" value="1"/>
</dbReference>
<comment type="function">
    <text evidence="4">Catalyzes amidations at positions B, D, E, and G on adenosylcobyrinic A,C-diamide. NH(2) groups are provided by glutamine, and one molecule of ATP is hydrogenolyzed for each amidation.</text>
</comment>
<name>A0A9D2HDJ1_9BACT</name>
<dbReference type="PANTHER" id="PTHR21343">
    <property type="entry name" value="DETHIOBIOTIN SYNTHETASE"/>
    <property type="match status" value="1"/>
</dbReference>
<dbReference type="InterPro" id="IPR015424">
    <property type="entry name" value="PyrdxlP-dep_Trfase"/>
</dbReference>
<feature type="domain" description="Aminotransferase class I/classII large" evidence="5">
    <location>
        <begin position="24"/>
        <end position="356"/>
    </location>
</feature>
<evidence type="ECO:0000313" key="9">
    <source>
        <dbReference type="Proteomes" id="UP000824225"/>
    </source>
</evidence>
<dbReference type="NCBIfam" id="TIGR00313">
    <property type="entry name" value="cobQ"/>
    <property type="match status" value="1"/>
</dbReference>
<dbReference type="SUPFAM" id="SSF52540">
    <property type="entry name" value="P-loop containing nucleoside triphosphate hydrolases"/>
    <property type="match status" value="1"/>
</dbReference>
<gene>
    <name evidence="4" type="primary">cobQ</name>
    <name evidence="8" type="ORF">H9962_08180</name>
</gene>
<dbReference type="InterPro" id="IPR015421">
    <property type="entry name" value="PyrdxlP-dep_Trfase_major"/>
</dbReference>
<dbReference type="InterPro" id="IPR015422">
    <property type="entry name" value="PyrdxlP-dep_Trfase_small"/>
</dbReference>
<feature type="domain" description="CobQ/CobB/MinD/ParA nucleotide binding" evidence="6">
    <location>
        <begin position="387"/>
        <end position="615"/>
    </location>
</feature>
<evidence type="ECO:0000259" key="5">
    <source>
        <dbReference type="Pfam" id="PF00155"/>
    </source>
</evidence>
<dbReference type="SUPFAM" id="SSF53383">
    <property type="entry name" value="PLP-dependent transferases"/>
    <property type="match status" value="1"/>
</dbReference>
<dbReference type="Gene3D" id="3.40.50.300">
    <property type="entry name" value="P-loop containing nucleotide triphosphate hydrolases"/>
    <property type="match status" value="1"/>
</dbReference>
<dbReference type="GO" id="GO:0030170">
    <property type="term" value="F:pyridoxal phosphate binding"/>
    <property type="evidence" value="ECO:0007669"/>
    <property type="project" value="InterPro"/>
</dbReference>
<dbReference type="Proteomes" id="UP000824225">
    <property type="component" value="Unassembled WGS sequence"/>
</dbReference>
<comment type="pathway">
    <text evidence="1 4">Cofactor biosynthesis; adenosylcobalamin biosynthesis.</text>
</comment>
<evidence type="ECO:0000256" key="1">
    <source>
        <dbReference type="ARBA" id="ARBA00004953"/>
    </source>
</evidence>
<dbReference type="InterPro" id="IPR004459">
    <property type="entry name" value="CobQ_synth"/>
</dbReference>
<dbReference type="Pfam" id="PF07685">
    <property type="entry name" value="GATase_3"/>
    <property type="match status" value="1"/>
</dbReference>
<dbReference type="EMBL" id="DXAN01000026">
    <property type="protein sequence ID" value="HJA09148.1"/>
    <property type="molecule type" value="Genomic_DNA"/>
</dbReference>
<evidence type="ECO:0000313" key="8">
    <source>
        <dbReference type="EMBL" id="HJA09148.1"/>
    </source>
</evidence>
<keyword evidence="3 4" id="KW-0315">Glutamine amidotransferase</keyword>
<dbReference type="InterPro" id="IPR029062">
    <property type="entry name" value="Class_I_gatase-like"/>
</dbReference>
<dbReference type="InterPro" id="IPR047045">
    <property type="entry name" value="CobQ_N"/>
</dbReference>
<sequence>MTPDAHGGDRLRMAAVSGRDPATLLDFSVNIRPEGAPEFLRAALLRAASALTAYPSPHAEEALDAAARRHGLPASRFAFGNGSNELIHALARALKKRGTTVVSIIEPAFGEYALACRLAGLDVRPVRGGIVRDADGGAALLAGLADAPAGSAVFFANPGNPSGLFRTADECLALAAARPDLLWIVDEAFIEYAGPEADTSILRRMPANGVVLRSLTKFHALPGVRLGYLAASDEVAAAVRAELPAWNVNIFALRAAVAALDDVSDFAERTRAENAERRSDLVAALSALPGVDVFPSAANYVLFRWIGAPPDLYRALLQRFGIAVRDCSNYSGLEDGTWFRVAVRFPEDHRRLADALRTLMEEAGTSAARAVPFSVGSASPRPTPALMLQGTSSDAGKSILAAAYCRIFRQDGYRAAPFKAQNMSLNSGVTATGDEMSRAQIVQAQAARVDPDARMNPVLLKPHSDTGSQVILLGQPLGHMNVLQYFQKKKELWNAVTEAYDSLAAEHDVMVLEGAGSSGEINLKAHDLVNMRMADHARASVLLVGDIDRGGVYASFLGTWMTFTDAERRLLAGYLVNRFRGDASLLAPAHDYMRARTGVPVLGVIPYIRDLNIPEEDMAGFSWGRNVDCGPKQPGTLDLAVIMLRHVSNYTDFAPLAAEPDVRLRPVRRPEEWGDPDVIMLPGTKSVTADLDDLRRSGLADRIVAHARSDKWIFGICGGLQILGKAILDPAGVESPHPEVPGLGLMDLRSTFAADKTLIRVERAETPLGVPSGGYEIHHGVTEPGPSALPQFLRVGPAWTNDAERACGYVSGRRWATYLHGVFDDDAFRRAWIDHVRVDLGLPPQGRGLATYDLEKALDRLADIVRRNSDMAAIYRSLGLA</sequence>
<dbReference type="Pfam" id="PF00155">
    <property type="entry name" value="Aminotran_1_2"/>
    <property type="match status" value="1"/>
</dbReference>
<dbReference type="PANTHER" id="PTHR21343:SF1">
    <property type="entry name" value="COBYRIC ACID SYNTHASE"/>
    <property type="match status" value="1"/>
</dbReference>
<evidence type="ECO:0000256" key="3">
    <source>
        <dbReference type="ARBA" id="ARBA00022962"/>
    </source>
</evidence>
<dbReference type="HAMAP" id="MF_00028">
    <property type="entry name" value="CobQ"/>
    <property type="match status" value="1"/>
</dbReference>
<dbReference type="GO" id="GO:0015420">
    <property type="term" value="F:ABC-type vitamin B12 transporter activity"/>
    <property type="evidence" value="ECO:0007669"/>
    <property type="project" value="UniProtKB-UniRule"/>
</dbReference>
<feature type="active site" description="Nucleophile" evidence="4">
    <location>
        <position position="717"/>
    </location>
</feature>
<evidence type="ECO:0000256" key="4">
    <source>
        <dbReference type="HAMAP-Rule" id="MF_00028"/>
    </source>
</evidence>
<dbReference type="AlphaFoldDB" id="A0A9D2HDJ1"/>
<accession>A0A9D2HDJ1</accession>
<dbReference type="PROSITE" id="PS51274">
    <property type="entry name" value="GATASE_COBBQ"/>
    <property type="match status" value="1"/>
</dbReference>
<dbReference type="InterPro" id="IPR002586">
    <property type="entry name" value="CobQ/CobB/MinD/ParA_Nub-bd_dom"/>
</dbReference>
<proteinExistence type="inferred from homology"/>
<keyword evidence="2 4" id="KW-0169">Cobalamin biosynthesis</keyword>
<feature type="domain" description="CobB/CobQ-like glutamine amidotransferase" evidence="7">
    <location>
        <begin position="639"/>
        <end position="827"/>
    </location>
</feature>
<protein>
    <recommendedName>
        <fullName evidence="4">Cobyric acid synthase</fullName>
    </recommendedName>
</protein>
<reference evidence="8" key="2">
    <citation type="submission" date="2021-04" db="EMBL/GenBank/DDBJ databases">
        <authorList>
            <person name="Gilroy R."/>
        </authorList>
    </citation>
    <scope>NUCLEOTIDE SEQUENCE</scope>
    <source>
        <strain evidence="8">CHK186-16707</strain>
    </source>
</reference>
<dbReference type="InterPro" id="IPR027417">
    <property type="entry name" value="P-loop_NTPase"/>
</dbReference>
<evidence type="ECO:0000256" key="2">
    <source>
        <dbReference type="ARBA" id="ARBA00022573"/>
    </source>
</evidence>
<dbReference type="InterPro" id="IPR011698">
    <property type="entry name" value="GATase_3"/>
</dbReference>
<organism evidence="8 9">
    <name type="scientific">Candidatus Mailhella merdigallinarum</name>
    <dbReference type="NCBI Taxonomy" id="2838658"/>
    <lineage>
        <taxon>Bacteria</taxon>
        <taxon>Pseudomonadati</taxon>
        <taxon>Thermodesulfobacteriota</taxon>
        <taxon>Desulfovibrionia</taxon>
        <taxon>Desulfovibrionales</taxon>
        <taxon>Desulfovibrionaceae</taxon>
        <taxon>Mailhella</taxon>
    </lineage>
</organism>
<dbReference type="Pfam" id="PF01656">
    <property type="entry name" value="CbiA"/>
    <property type="match status" value="1"/>
</dbReference>
<dbReference type="Gene3D" id="3.90.1150.10">
    <property type="entry name" value="Aspartate Aminotransferase, domain 1"/>
    <property type="match status" value="1"/>
</dbReference>
<dbReference type="Gene3D" id="3.40.50.880">
    <property type="match status" value="1"/>
</dbReference>
<dbReference type="GO" id="GO:0009236">
    <property type="term" value="P:cobalamin biosynthetic process"/>
    <property type="evidence" value="ECO:0007669"/>
    <property type="project" value="UniProtKB-UniRule"/>
</dbReference>